<feature type="domain" description="PH" evidence="2">
    <location>
        <begin position="300"/>
        <end position="393"/>
    </location>
</feature>
<dbReference type="InterPro" id="IPR057081">
    <property type="entry name" value="PH_N"/>
</dbReference>
<feature type="compositionally biased region" description="Low complexity" evidence="1">
    <location>
        <begin position="250"/>
        <end position="264"/>
    </location>
</feature>
<evidence type="ECO:0000313" key="4">
    <source>
        <dbReference type="EMBL" id="KAF2687207.1"/>
    </source>
</evidence>
<protein>
    <submittedName>
        <fullName evidence="4">Uncharacterized protein</fullName>
    </submittedName>
</protein>
<accession>A0A6G1J9I3</accession>
<feature type="domain" description="PH" evidence="3">
    <location>
        <begin position="417"/>
        <end position="528"/>
    </location>
</feature>
<dbReference type="Proteomes" id="UP000799291">
    <property type="component" value="Unassembled WGS sequence"/>
</dbReference>
<evidence type="ECO:0000256" key="1">
    <source>
        <dbReference type="SAM" id="MobiDB-lite"/>
    </source>
</evidence>
<dbReference type="Pfam" id="PF23076">
    <property type="entry name" value="PH_FT_C"/>
    <property type="match status" value="1"/>
</dbReference>
<dbReference type="Pfam" id="PF23074">
    <property type="entry name" value="PH_FT_N"/>
    <property type="match status" value="1"/>
</dbReference>
<feature type="region of interest" description="Disordered" evidence="1">
    <location>
        <begin position="246"/>
        <end position="265"/>
    </location>
</feature>
<feature type="compositionally biased region" description="Pro residues" evidence="1">
    <location>
        <begin position="187"/>
        <end position="196"/>
    </location>
</feature>
<gene>
    <name evidence="4" type="ORF">K458DRAFT_296882</name>
</gene>
<dbReference type="InterPro" id="IPR057082">
    <property type="entry name" value="PH_C"/>
</dbReference>
<dbReference type="EMBL" id="MU005575">
    <property type="protein sequence ID" value="KAF2687207.1"/>
    <property type="molecule type" value="Genomic_DNA"/>
</dbReference>
<name>A0A6G1J9I3_9PLEO</name>
<evidence type="ECO:0000259" key="3">
    <source>
        <dbReference type="Pfam" id="PF23076"/>
    </source>
</evidence>
<evidence type="ECO:0000313" key="5">
    <source>
        <dbReference type="Proteomes" id="UP000799291"/>
    </source>
</evidence>
<proteinExistence type="predicted"/>
<feature type="region of interest" description="Disordered" evidence="1">
    <location>
        <begin position="179"/>
        <end position="219"/>
    </location>
</feature>
<organism evidence="4 5">
    <name type="scientific">Lentithecium fluviatile CBS 122367</name>
    <dbReference type="NCBI Taxonomy" id="1168545"/>
    <lineage>
        <taxon>Eukaryota</taxon>
        <taxon>Fungi</taxon>
        <taxon>Dikarya</taxon>
        <taxon>Ascomycota</taxon>
        <taxon>Pezizomycotina</taxon>
        <taxon>Dothideomycetes</taxon>
        <taxon>Pleosporomycetidae</taxon>
        <taxon>Pleosporales</taxon>
        <taxon>Massarineae</taxon>
        <taxon>Lentitheciaceae</taxon>
        <taxon>Lentithecium</taxon>
    </lineage>
</organism>
<dbReference type="OrthoDB" id="5345571at2759"/>
<reference evidence="4" key="1">
    <citation type="journal article" date="2020" name="Stud. Mycol.">
        <title>101 Dothideomycetes genomes: a test case for predicting lifestyles and emergence of pathogens.</title>
        <authorList>
            <person name="Haridas S."/>
            <person name="Albert R."/>
            <person name="Binder M."/>
            <person name="Bloem J."/>
            <person name="Labutti K."/>
            <person name="Salamov A."/>
            <person name="Andreopoulos B."/>
            <person name="Baker S."/>
            <person name="Barry K."/>
            <person name="Bills G."/>
            <person name="Bluhm B."/>
            <person name="Cannon C."/>
            <person name="Castanera R."/>
            <person name="Culley D."/>
            <person name="Daum C."/>
            <person name="Ezra D."/>
            <person name="Gonzalez J."/>
            <person name="Henrissat B."/>
            <person name="Kuo A."/>
            <person name="Liang C."/>
            <person name="Lipzen A."/>
            <person name="Lutzoni F."/>
            <person name="Magnuson J."/>
            <person name="Mondo S."/>
            <person name="Nolan M."/>
            <person name="Ohm R."/>
            <person name="Pangilinan J."/>
            <person name="Park H.-J."/>
            <person name="Ramirez L."/>
            <person name="Alfaro M."/>
            <person name="Sun H."/>
            <person name="Tritt A."/>
            <person name="Yoshinaga Y."/>
            <person name="Zwiers L.-H."/>
            <person name="Turgeon B."/>
            <person name="Goodwin S."/>
            <person name="Spatafora J."/>
            <person name="Crous P."/>
            <person name="Grigoriev I."/>
        </authorList>
    </citation>
    <scope>NUCLEOTIDE SEQUENCE</scope>
    <source>
        <strain evidence="4">CBS 122367</strain>
    </source>
</reference>
<sequence length="532" mass="60963">MDWRLLEYAKEAQETATSLQAFLSEIPQYSKDITGDIAELYAISNALHVLHEDLELSRFGRYSGRILRDLEICLPSLGYTLDDVRNMASKSKNRRQAPGAFPGTPPYAQIWEDSCADLKAQGISLPARLGMYRTYLQGMQDILKGNHEDDEVDIVRIRIRKLVKKQEPMEDYFSRLGVAHGKSTPRTPQPHPPSNPRPTVERYQTYPNTYGHPPPPPAQQYIPPPPPITYAHIPYIPPVVPEVPQSPTFSNASSQSYSTQSNDSGGPVAHWAMKIFDGRHSSTPFQILGQPTKCLGRDEPQAIELLDSDGFQKVLELPFEATNVWVRLYWRTEDNRARILFLTLDPTGRRMRYCFPLTGLKVLRTESCLQLCRVNREDGQLDLWANLRFTLYEIALKRQDDVQAPPGLEDYFQPGEKEEFGGEIQDDTYLHAFRIFRDKDSGGVRFEATPRRGPMKTIPIWTAFVTQYIGRRSWMKRVGNSTIAFRELHPYMFCEGYRLPKGASGRYQLTFTTPQDARSFMEIFHKIKTRHA</sequence>
<dbReference type="AlphaFoldDB" id="A0A6G1J9I3"/>
<evidence type="ECO:0000259" key="2">
    <source>
        <dbReference type="Pfam" id="PF23074"/>
    </source>
</evidence>
<keyword evidence="5" id="KW-1185">Reference proteome</keyword>